<gene>
    <name evidence="2" type="ORF">AALO_G00189460</name>
</gene>
<comment type="caution">
    <text evidence="2">The sequence shown here is derived from an EMBL/GenBank/DDBJ whole genome shotgun (WGS) entry which is preliminary data.</text>
</comment>
<feature type="transmembrane region" description="Helical" evidence="1">
    <location>
        <begin position="82"/>
        <end position="105"/>
    </location>
</feature>
<keyword evidence="1" id="KW-1133">Transmembrane helix</keyword>
<keyword evidence="3" id="KW-1185">Reference proteome</keyword>
<dbReference type="Proteomes" id="UP000823561">
    <property type="component" value="Chromosome 14"/>
</dbReference>
<sequence>MLLLRECYLAVVRPLVGYIGAERLLLCLDSFHASVRLRVASLCSAALSHGICDLSDPCLPQLCICKWVFACSVFDGLSPLYLFRSLLFCYMYVFLVCVISLNPCLEAVFRLLISKEIGLFVL</sequence>
<name>A0AAV6G9M8_9TELE</name>
<accession>A0AAV6G9M8</accession>
<keyword evidence="1" id="KW-0472">Membrane</keyword>
<keyword evidence="1" id="KW-0812">Transmembrane</keyword>
<evidence type="ECO:0000313" key="2">
    <source>
        <dbReference type="EMBL" id="KAG5270162.1"/>
    </source>
</evidence>
<organism evidence="2 3">
    <name type="scientific">Alosa alosa</name>
    <name type="common">allis shad</name>
    <dbReference type="NCBI Taxonomy" id="278164"/>
    <lineage>
        <taxon>Eukaryota</taxon>
        <taxon>Metazoa</taxon>
        <taxon>Chordata</taxon>
        <taxon>Craniata</taxon>
        <taxon>Vertebrata</taxon>
        <taxon>Euteleostomi</taxon>
        <taxon>Actinopterygii</taxon>
        <taxon>Neopterygii</taxon>
        <taxon>Teleostei</taxon>
        <taxon>Clupei</taxon>
        <taxon>Clupeiformes</taxon>
        <taxon>Clupeoidei</taxon>
        <taxon>Clupeidae</taxon>
        <taxon>Alosa</taxon>
    </lineage>
</organism>
<dbReference type="AlphaFoldDB" id="A0AAV6G9M8"/>
<proteinExistence type="predicted"/>
<reference evidence="2" key="1">
    <citation type="submission" date="2020-10" db="EMBL/GenBank/DDBJ databases">
        <title>Chromosome-scale genome assembly of the Allis shad, Alosa alosa.</title>
        <authorList>
            <person name="Margot Z."/>
            <person name="Christophe K."/>
            <person name="Cabau C."/>
            <person name="Louis A."/>
            <person name="Berthelot C."/>
            <person name="Parey E."/>
            <person name="Roest Crollius H."/>
            <person name="Montfort J."/>
            <person name="Robinson-Rechavi M."/>
            <person name="Bucao C."/>
            <person name="Bouchez O."/>
            <person name="Gislard M."/>
            <person name="Lluch J."/>
            <person name="Milhes M."/>
            <person name="Lampietro C."/>
            <person name="Lopez Roques C."/>
            <person name="Donnadieu C."/>
            <person name="Braasch I."/>
            <person name="Desvignes T."/>
            <person name="Postlethwait J."/>
            <person name="Bobe J."/>
            <person name="Guiguen Y."/>
        </authorList>
    </citation>
    <scope>NUCLEOTIDE SEQUENCE</scope>
    <source>
        <strain evidence="2">M-15738</strain>
        <tissue evidence="2">Blood</tissue>
    </source>
</reference>
<evidence type="ECO:0000256" key="1">
    <source>
        <dbReference type="SAM" id="Phobius"/>
    </source>
</evidence>
<evidence type="ECO:0000313" key="3">
    <source>
        <dbReference type="Proteomes" id="UP000823561"/>
    </source>
</evidence>
<dbReference type="EMBL" id="JADWDJ010000014">
    <property type="protein sequence ID" value="KAG5270162.1"/>
    <property type="molecule type" value="Genomic_DNA"/>
</dbReference>
<protein>
    <submittedName>
        <fullName evidence="2">Uncharacterized protein</fullName>
    </submittedName>
</protein>